<dbReference type="SUPFAM" id="SSF49367">
    <property type="entry name" value="Superoxide reductase-like"/>
    <property type="match status" value="1"/>
</dbReference>
<feature type="binding site" evidence="12">
    <location>
        <position position="30"/>
    </location>
    <ligand>
        <name>Fe cation</name>
        <dbReference type="ChEBI" id="CHEBI:24875"/>
        <label>1</label>
    </ligand>
</feature>
<comment type="caution">
    <text evidence="15">The sequence shown here is derived from an EMBL/GenBank/DDBJ whole genome shotgun (WGS) entry which is preliminary data.</text>
</comment>
<evidence type="ECO:0000256" key="11">
    <source>
        <dbReference type="ARBA" id="ARBA00047448"/>
    </source>
</evidence>
<dbReference type="GO" id="GO:0050605">
    <property type="term" value="F:superoxide reductase activity"/>
    <property type="evidence" value="ECO:0007669"/>
    <property type="project" value="UniProtKB-EC"/>
</dbReference>
<comment type="cofactor">
    <cofactor evidence="1">
        <name>Cu(2+)</name>
        <dbReference type="ChEBI" id="CHEBI:29036"/>
    </cofactor>
</comment>
<feature type="binding site" evidence="12">
    <location>
        <position position="13"/>
    </location>
    <ligand>
        <name>Fe cation</name>
        <dbReference type="ChEBI" id="CHEBI:24875"/>
        <label>1</label>
    </ligand>
</feature>
<dbReference type="SUPFAM" id="SSF57802">
    <property type="entry name" value="Rubredoxin-like"/>
    <property type="match status" value="1"/>
</dbReference>
<comment type="cofactor">
    <cofactor evidence="12">
        <name>Fe(2+)</name>
        <dbReference type="ChEBI" id="CHEBI:29033"/>
    </cofactor>
    <text evidence="12">Binds 1 Fe(2+) ion per subunit. The iron ion 2 is coordinated via four histidines and one cysteine residue.</text>
</comment>
<comment type="similarity">
    <text evidence="2">Belongs to the desulfoferrodoxin family.</text>
</comment>
<feature type="domain" description="Desulfoferrodoxin ferrous iron-binding" evidence="13">
    <location>
        <begin position="42"/>
        <end position="126"/>
    </location>
</feature>
<dbReference type="OrthoDB" id="9813152at2"/>
<keyword evidence="8 12" id="KW-0408">Iron</keyword>
<evidence type="ECO:0000256" key="7">
    <source>
        <dbReference type="ARBA" id="ARBA00022982"/>
    </source>
</evidence>
<keyword evidence="6 12" id="KW-0479">Metal-binding</keyword>
<protein>
    <recommendedName>
        <fullName evidence="4">Desulfoferrodoxin</fullName>
        <ecNumber evidence="3">1.15.1.2</ecNumber>
    </recommendedName>
    <alternativeName>
        <fullName evidence="10">Superoxide reductase</fullName>
    </alternativeName>
</protein>
<dbReference type="NCBIfam" id="TIGR00320">
    <property type="entry name" value="dfx_rbo"/>
    <property type="match status" value="1"/>
</dbReference>
<accession>A0A562J4L0</accession>
<dbReference type="NCBIfam" id="TIGR00332">
    <property type="entry name" value="neela_ferrous"/>
    <property type="match status" value="1"/>
</dbReference>
<evidence type="ECO:0000256" key="3">
    <source>
        <dbReference type="ARBA" id="ARBA00012679"/>
    </source>
</evidence>
<evidence type="ECO:0000256" key="9">
    <source>
        <dbReference type="ARBA" id="ARBA00024690"/>
    </source>
</evidence>
<evidence type="ECO:0000259" key="14">
    <source>
        <dbReference type="Pfam" id="PF06397"/>
    </source>
</evidence>
<dbReference type="InterPro" id="IPR051233">
    <property type="entry name" value="Desulfoferrodoxin_SOR"/>
</dbReference>
<dbReference type="Gene3D" id="2.60.40.730">
    <property type="entry name" value="SOR catalytic domain"/>
    <property type="match status" value="1"/>
</dbReference>
<evidence type="ECO:0000256" key="12">
    <source>
        <dbReference type="PIRSR" id="PIRSR604793-1"/>
    </source>
</evidence>
<feature type="binding site" evidence="12">
    <location>
        <position position="69"/>
    </location>
    <ligand>
        <name>Fe cation</name>
        <dbReference type="ChEBI" id="CHEBI:24875"/>
        <label>2</label>
        <note>catalytic</note>
    </ligand>
</feature>
<keyword evidence="7" id="KW-0249">Electron transport</keyword>
<dbReference type="InterPro" id="IPR004462">
    <property type="entry name" value="Desulfoferrodoxin_N"/>
</dbReference>
<dbReference type="GO" id="GO:0005506">
    <property type="term" value="F:iron ion binding"/>
    <property type="evidence" value="ECO:0007669"/>
    <property type="project" value="InterPro"/>
</dbReference>
<dbReference type="AlphaFoldDB" id="A0A562J4L0"/>
<evidence type="ECO:0000256" key="5">
    <source>
        <dbReference type="ARBA" id="ARBA00022448"/>
    </source>
</evidence>
<gene>
    <name evidence="15" type="ORF">LY60_02958</name>
</gene>
<evidence type="ECO:0000256" key="4">
    <source>
        <dbReference type="ARBA" id="ARBA00014839"/>
    </source>
</evidence>
<dbReference type="PANTHER" id="PTHR36541">
    <property type="entry name" value="SUPEROXIDE REDUCTASE-RELATED"/>
    <property type="match status" value="1"/>
</dbReference>
<feature type="domain" description="Desulfoferrodoxin N-terminal" evidence="14">
    <location>
        <begin position="3"/>
        <end position="36"/>
    </location>
</feature>
<comment type="cofactor">
    <cofactor evidence="12">
        <name>Fe(3+)</name>
        <dbReference type="ChEBI" id="CHEBI:29034"/>
    </cofactor>
    <text evidence="12">Binds 1 Fe(3+) ion per subunit. The iron ion 1 is coordinated via 4 cysteine residues.</text>
</comment>
<comment type="function">
    <text evidence="9">Catalyzes the one-electron reduction of superoxide anion radical to hydrogen peroxide at a nonheme ferrous iron center. Plays a fundamental role in case of oxidative stress via its superoxide detoxification activity.</text>
</comment>
<comment type="catalytic activity">
    <reaction evidence="11">
        <text>reduced [rubredoxin] + superoxide + 2 H(+) = oxidized [rubredoxin] + H2O2</text>
        <dbReference type="Rhea" id="RHEA:21324"/>
        <dbReference type="Rhea" id="RHEA-COMP:10302"/>
        <dbReference type="Rhea" id="RHEA-COMP:10303"/>
        <dbReference type="ChEBI" id="CHEBI:15378"/>
        <dbReference type="ChEBI" id="CHEBI:16240"/>
        <dbReference type="ChEBI" id="CHEBI:18421"/>
        <dbReference type="ChEBI" id="CHEBI:29033"/>
        <dbReference type="ChEBI" id="CHEBI:29034"/>
        <dbReference type="EC" id="1.15.1.2"/>
    </reaction>
</comment>
<evidence type="ECO:0000259" key="13">
    <source>
        <dbReference type="Pfam" id="PF01880"/>
    </source>
</evidence>
<dbReference type="Proteomes" id="UP000315343">
    <property type="component" value="Unassembled WGS sequence"/>
</dbReference>
<feature type="binding site" evidence="12">
    <location>
        <position position="121"/>
    </location>
    <ligand>
        <name>Fe cation</name>
        <dbReference type="ChEBI" id="CHEBI:24875"/>
        <label>1</label>
    </ligand>
</feature>
<sequence>MCNKGRFYVCKTCGNLVGLINEGGGKLVCCGKEMEELVPNTVDAATEKHVPVIEVEGNKVTVKVGSVTHPMLPEHFIQWIYLVTKQGAQRKCLSPGEEPVAVFALAEGDEVQAAYEFCNLHGLWKKEA</sequence>
<dbReference type="GO" id="GO:0019430">
    <property type="term" value="P:removal of superoxide radicals"/>
    <property type="evidence" value="ECO:0007669"/>
    <property type="project" value="InterPro"/>
</dbReference>
<feature type="binding site" evidence="12">
    <location>
        <position position="49"/>
    </location>
    <ligand>
        <name>Fe cation</name>
        <dbReference type="ChEBI" id="CHEBI:24875"/>
        <label>2</label>
        <note>catalytic</note>
    </ligand>
</feature>
<dbReference type="RefSeq" id="WP_145085343.1">
    <property type="nucleotide sequence ID" value="NZ_DAMBUX010000010.1"/>
</dbReference>
<feature type="binding site" evidence="12">
    <location>
        <position position="75"/>
    </location>
    <ligand>
        <name>Fe cation</name>
        <dbReference type="ChEBI" id="CHEBI:24875"/>
        <label>2</label>
        <note>catalytic</note>
    </ligand>
</feature>
<dbReference type="EMBL" id="VLKH01000010">
    <property type="protein sequence ID" value="TWH78119.1"/>
    <property type="molecule type" value="Genomic_DNA"/>
</dbReference>
<feature type="binding site" evidence="12">
    <location>
        <position position="10"/>
    </location>
    <ligand>
        <name>Fe cation</name>
        <dbReference type="ChEBI" id="CHEBI:24875"/>
        <label>1</label>
    </ligand>
</feature>
<name>A0A562J4L0_9FIRM</name>
<dbReference type="InterPro" id="IPR004793">
    <property type="entry name" value="Desulfoferrodoxin_rbo"/>
</dbReference>
<evidence type="ECO:0000256" key="2">
    <source>
        <dbReference type="ARBA" id="ARBA00005941"/>
    </source>
</evidence>
<keyword evidence="16" id="KW-1185">Reference proteome</keyword>
<organism evidence="15 16">
    <name type="scientific">Sedimentibacter saalensis</name>
    <dbReference type="NCBI Taxonomy" id="130788"/>
    <lineage>
        <taxon>Bacteria</taxon>
        <taxon>Bacillati</taxon>
        <taxon>Bacillota</taxon>
        <taxon>Tissierellia</taxon>
        <taxon>Sedimentibacter</taxon>
    </lineage>
</organism>
<feature type="binding site" evidence="12">
    <location>
        <position position="29"/>
    </location>
    <ligand>
        <name>Fe cation</name>
        <dbReference type="ChEBI" id="CHEBI:24875"/>
        <label>1</label>
    </ligand>
</feature>
<evidence type="ECO:0000256" key="1">
    <source>
        <dbReference type="ARBA" id="ARBA00001973"/>
    </source>
</evidence>
<dbReference type="Gene3D" id="2.20.28.100">
    <property type="entry name" value="Desulphoferrodoxin, N-terminal domain"/>
    <property type="match status" value="1"/>
</dbReference>
<dbReference type="InterPro" id="IPR002742">
    <property type="entry name" value="Desulfoferrodoxin_Fe-bd_dom"/>
</dbReference>
<dbReference type="PANTHER" id="PTHR36541:SF1">
    <property type="entry name" value="SUPEROXIDE REDUCTASE-RELATED"/>
    <property type="match status" value="1"/>
</dbReference>
<dbReference type="Pfam" id="PF06397">
    <property type="entry name" value="Desulfoferrod_N"/>
    <property type="match status" value="1"/>
</dbReference>
<proteinExistence type="inferred from homology"/>
<feature type="binding site" evidence="12">
    <location>
        <position position="118"/>
    </location>
    <ligand>
        <name>Fe cation</name>
        <dbReference type="ChEBI" id="CHEBI:24875"/>
        <label>1</label>
    </ligand>
</feature>
<keyword evidence="5" id="KW-0813">Transport</keyword>
<evidence type="ECO:0000256" key="10">
    <source>
        <dbReference type="ARBA" id="ARBA00031398"/>
    </source>
</evidence>
<evidence type="ECO:0000256" key="6">
    <source>
        <dbReference type="ARBA" id="ARBA00022723"/>
    </source>
</evidence>
<dbReference type="InterPro" id="IPR036073">
    <property type="entry name" value="Desulfoferrodoxin_Fe-bd_dom_sf"/>
</dbReference>
<dbReference type="Pfam" id="PF01880">
    <property type="entry name" value="Desulfoferrodox"/>
    <property type="match status" value="1"/>
</dbReference>
<reference evidence="15 16" key="1">
    <citation type="submission" date="2019-07" db="EMBL/GenBank/DDBJ databases">
        <title>Genomic Encyclopedia of Type Strains, Phase I: the one thousand microbial genomes (KMG-I) project.</title>
        <authorList>
            <person name="Kyrpides N."/>
        </authorList>
    </citation>
    <scope>NUCLEOTIDE SEQUENCE [LARGE SCALE GENOMIC DNA]</scope>
    <source>
        <strain evidence="15 16">DSM 13558</strain>
    </source>
</reference>
<dbReference type="InterPro" id="IPR038094">
    <property type="entry name" value="Desulfoferrodoxin_N_sf"/>
</dbReference>
<evidence type="ECO:0000313" key="16">
    <source>
        <dbReference type="Proteomes" id="UP000315343"/>
    </source>
</evidence>
<evidence type="ECO:0000313" key="15">
    <source>
        <dbReference type="EMBL" id="TWH78119.1"/>
    </source>
</evidence>
<evidence type="ECO:0000256" key="8">
    <source>
        <dbReference type="ARBA" id="ARBA00023004"/>
    </source>
</evidence>
<dbReference type="NCBIfam" id="TIGR00319">
    <property type="entry name" value="desulf_FeS4"/>
    <property type="match status" value="1"/>
</dbReference>
<dbReference type="EC" id="1.15.1.2" evidence="3"/>